<dbReference type="PANTHER" id="PTHR32054">
    <property type="entry name" value="HEAVY CHAIN, PUTATIVE, EXPRESSED-RELATED-RELATED"/>
    <property type="match status" value="1"/>
</dbReference>
<reference evidence="4 5" key="1">
    <citation type="journal article" date="2024" name="G3 (Bethesda)">
        <title>Genome assembly of Hibiscus sabdariffa L. provides insights into metabolisms of medicinal natural products.</title>
        <authorList>
            <person name="Kim T."/>
        </authorList>
    </citation>
    <scope>NUCLEOTIDE SEQUENCE [LARGE SCALE GENOMIC DNA]</scope>
    <source>
        <strain evidence="4">TK-2024</strain>
        <tissue evidence="4">Old leaves</tissue>
    </source>
</reference>
<comment type="caution">
    <text evidence="4">The sequence shown here is derived from an EMBL/GenBank/DDBJ whole genome shotgun (WGS) entry which is preliminary data.</text>
</comment>
<name>A0ABR2GET7_9ROSI</name>
<dbReference type="PANTHER" id="PTHR32054:SF9">
    <property type="entry name" value="OS04G0116200 PROTEIN"/>
    <property type="match status" value="1"/>
</dbReference>
<gene>
    <name evidence="4" type="ORF">V6N12_051167</name>
</gene>
<accession>A0ABR2GET7</accession>
<evidence type="ECO:0000313" key="4">
    <source>
        <dbReference type="EMBL" id="KAK8601330.1"/>
    </source>
</evidence>
<keyword evidence="2 3" id="KW-0175">Coiled coil</keyword>
<dbReference type="EMBL" id="JBBPBM010000001">
    <property type="protein sequence ID" value="KAK8601330.1"/>
    <property type="molecule type" value="Genomic_DNA"/>
</dbReference>
<evidence type="ECO:0008006" key="6">
    <source>
        <dbReference type="Google" id="ProtNLM"/>
    </source>
</evidence>
<organism evidence="4 5">
    <name type="scientific">Hibiscus sabdariffa</name>
    <name type="common">roselle</name>
    <dbReference type="NCBI Taxonomy" id="183260"/>
    <lineage>
        <taxon>Eukaryota</taxon>
        <taxon>Viridiplantae</taxon>
        <taxon>Streptophyta</taxon>
        <taxon>Embryophyta</taxon>
        <taxon>Tracheophyta</taxon>
        <taxon>Spermatophyta</taxon>
        <taxon>Magnoliopsida</taxon>
        <taxon>eudicotyledons</taxon>
        <taxon>Gunneridae</taxon>
        <taxon>Pentapetalae</taxon>
        <taxon>rosids</taxon>
        <taxon>malvids</taxon>
        <taxon>Malvales</taxon>
        <taxon>Malvaceae</taxon>
        <taxon>Malvoideae</taxon>
        <taxon>Hibiscus</taxon>
    </lineage>
</organism>
<evidence type="ECO:0000313" key="5">
    <source>
        <dbReference type="Proteomes" id="UP001472677"/>
    </source>
</evidence>
<keyword evidence="5" id="KW-1185">Reference proteome</keyword>
<feature type="coiled-coil region" evidence="3">
    <location>
        <begin position="89"/>
        <end position="116"/>
    </location>
</feature>
<evidence type="ECO:0000256" key="2">
    <source>
        <dbReference type="ARBA" id="ARBA00023054"/>
    </source>
</evidence>
<comment type="similarity">
    <text evidence="1">Belongs to the WEB family.</text>
</comment>
<evidence type="ECO:0000256" key="3">
    <source>
        <dbReference type="SAM" id="Coils"/>
    </source>
</evidence>
<dbReference type="Proteomes" id="UP001472677">
    <property type="component" value="Unassembled WGS sequence"/>
</dbReference>
<proteinExistence type="inferred from homology"/>
<evidence type="ECO:0000256" key="1">
    <source>
        <dbReference type="ARBA" id="ARBA00005485"/>
    </source>
</evidence>
<sequence>MMEGEGECGGVVMIKRAEIDNRAPFRSVKEAVALFGDKVLAGELYTTKLKEMHGEASGNGSSRLGTVTAELEETKHSLVKAREESMAMANCLSSLKEELERTKRELQKMKDREATEKIMMEFEMEDVKVVPDSTKFEVRKTQTSNEQGTEFQKKRYVTFANPPSLAQVIVPQGVEKLERHPSLRKKKKKPLIPLIGGIFSRKKGCPEIASPTSP</sequence>
<protein>
    <recommendedName>
        <fullName evidence="6">WEB family protein</fullName>
    </recommendedName>
</protein>